<dbReference type="PANTHER" id="PTHR30222:SF18">
    <property type="entry name" value="BIFUNCTIONAL POLYHYDROXYBUTYRATE SYNTHASE _ ABC TRANSPORTER PERIPLASMIC BINDING PROTEIN-RELATED"/>
    <property type="match status" value="1"/>
</dbReference>
<organism evidence="5 6">
    <name type="scientific">Actinoallomurus spadix</name>
    <dbReference type="NCBI Taxonomy" id="79912"/>
    <lineage>
        <taxon>Bacteria</taxon>
        <taxon>Bacillati</taxon>
        <taxon>Actinomycetota</taxon>
        <taxon>Actinomycetes</taxon>
        <taxon>Streptosporangiales</taxon>
        <taxon>Thermomonosporaceae</taxon>
        <taxon>Actinoallomurus</taxon>
    </lineage>
</organism>
<proteinExistence type="predicted"/>
<reference evidence="5 6" key="1">
    <citation type="journal article" date="2019" name="Int. J. Syst. Evol. Microbiol.">
        <title>The Global Catalogue of Microorganisms (GCM) 10K type strain sequencing project: providing services to taxonomists for standard genome sequencing and annotation.</title>
        <authorList>
            <consortium name="The Broad Institute Genomics Platform"/>
            <consortium name="The Broad Institute Genome Sequencing Center for Infectious Disease"/>
            <person name="Wu L."/>
            <person name="Ma J."/>
        </authorList>
    </citation>
    <scope>NUCLEOTIDE SEQUENCE [LARGE SCALE GENOMIC DNA]</scope>
    <source>
        <strain evidence="5 6">JCM 3146</strain>
    </source>
</reference>
<name>A0ABN0X2S6_9ACTN</name>
<keyword evidence="6" id="KW-1185">Reference proteome</keyword>
<dbReference type="RefSeq" id="WP_252807327.1">
    <property type="nucleotide sequence ID" value="NZ_BAAABM010000045.1"/>
</dbReference>
<comment type="subcellular location">
    <subcellularLocation>
        <location evidence="1">Periplasm</location>
    </subcellularLocation>
</comment>
<protein>
    <submittedName>
        <fullName evidence="5">ABC transporter substrate-binding protein</fullName>
    </submittedName>
</protein>
<evidence type="ECO:0000313" key="6">
    <source>
        <dbReference type="Proteomes" id="UP001501822"/>
    </source>
</evidence>
<keyword evidence="2" id="KW-0813">Transport</keyword>
<keyword evidence="4" id="KW-0574">Periplasm</keyword>
<dbReference type="Proteomes" id="UP001501822">
    <property type="component" value="Unassembled WGS sequence"/>
</dbReference>
<evidence type="ECO:0000313" key="5">
    <source>
        <dbReference type="EMBL" id="GAA0353596.1"/>
    </source>
</evidence>
<evidence type="ECO:0000256" key="2">
    <source>
        <dbReference type="ARBA" id="ARBA00022448"/>
    </source>
</evidence>
<dbReference type="InterPro" id="IPR001188">
    <property type="entry name" value="Sperm_putr-bd"/>
</dbReference>
<dbReference type="InterPro" id="IPR006059">
    <property type="entry name" value="SBP"/>
</dbReference>
<sequence>MMFAGTRGRTARGSMRSVLKPKSLTRFACAAALVLAAAGCGGDSNGGKAQAVPRLPVQQEIGASEGRLNLVIWAGYAEDGSTDRHVDWVHAFQKRTGCKVNAKVADTSDSMYALMKTGQYDGVSASGDSSLRLIYGGLVAPVNTNLLKNYRDIPSYLKNQPYNSVKGQMYGAPHGYGANYLTYRTDKIPGTPPSWSIVWDKGSAAADHVVAYDSPIYIADAALYLKAHRPDLKITDVYELNQKQFDAAVELLKQQRPNVNQYWSNYLDEVEAFKAGDNYAGTAWQVTANIAKSEKAPIGTTIPTEGATGWSDTWMVAAHAEHPNCMYKWMNWIESPKVQAAVAQWFGEAPANPKACKYAAKGFCTQFRVGDVDFYKRLAFWKTPVADCGDSRGTSCVDYAKWTELWTQIKG</sequence>
<gene>
    <name evidence="5" type="ORF">GCM10010151_48950</name>
</gene>
<comment type="caution">
    <text evidence="5">The sequence shown here is derived from an EMBL/GenBank/DDBJ whole genome shotgun (WGS) entry which is preliminary data.</text>
</comment>
<dbReference type="PANTHER" id="PTHR30222">
    <property type="entry name" value="SPERMIDINE/PUTRESCINE-BINDING PERIPLASMIC PROTEIN"/>
    <property type="match status" value="1"/>
</dbReference>
<dbReference type="SUPFAM" id="SSF53850">
    <property type="entry name" value="Periplasmic binding protein-like II"/>
    <property type="match status" value="1"/>
</dbReference>
<dbReference type="Pfam" id="PF13416">
    <property type="entry name" value="SBP_bac_8"/>
    <property type="match status" value="1"/>
</dbReference>
<dbReference type="EMBL" id="BAAABM010000045">
    <property type="protein sequence ID" value="GAA0353596.1"/>
    <property type="molecule type" value="Genomic_DNA"/>
</dbReference>
<keyword evidence="3" id="KW-0732">Signal</keyword>
<evidence type="ECO:0000256" key="4">
    <source>
        <dbReference type="ARBA" id="ARBA00022764"/>
    </source>
</evidence>
<accession>A0ABN0X2S6</accession>
<evidence type="ECO:0000256" key="1">
    <source>
        <dbReference type="ARBA" id="ARBA00004418"/>
    </source>
</evidence>
<dbReference type="PRINTS" id="PR00909">
    <property type="entry name" value="SPERMDNBNDNG"/>
</dbReference>
<dbReference type="Gene3D" id="3.40.190.10">
    <property type="entry name" value="Periplasmic binding protein-like II"/>
    <property type="match status" value="2"/>
</dbReference>
<dbReference type="CDD" id="cd13588">
    <property type="entry name" value="PBP2_polyamine_1"/>
    <property type="match status" value="1"/>
</dbReference>
<evidence type="ECO:0000256" key="3">
    <source>
        <dbReference type="ARBA" id="ARBA00022729"/>
    </source>
</evidence>